<gene>
    <name evidence="5" type="primary">LOC110774122</name>
</gene>
<keyword evidence="2" id="KW-0808">Transferase</keyword>
<dbReference type="GO" id="GO:0016746">
    <property type="term" value="F:acyltransferase activity"/>
    <property type="evidence" value="ECO:0007669"/>
    <property type="project" value="UniProtKB-KW"/>
</dbReference>
<evidence type="ECO:0000313" key="4">
    <source>
        <dbReference type="Proteomes" id="UP000515124"/>
    </source>
</evidence>
<dbReference type="Gene3D" id="3.30.559.10">
    <property type="entry name" value="Chloramphenicol acetyltransferase-like domain"/>
    <property type="match status" value="2"/>
</dbReference>
<dbReference type="PANTHER" id="PTHR31623:SF122">
    <property type="entry name" value="HXXXD-TYPE ACYL-TRANSFERASE FAMILY PROTEIN"/>
    <property type="match status" value="1"/>
</dbReference>
<reference evidence="5" key="1">
    <citation type="submission" date="2025-08" db="UniProtKB">
        <authorList>
            <consortium name="RefSeq"/>
        </authorList>
    </citation>
    <scope>IDENTIFICATION</scope>
</reference>
<protein>
    <submittedName>
        <fullName evidence="5">Vinorine synthase-like</fullName>
    </submittedName>
</protein>
<dbReference type="RefSeq" id="XP_021834351.1">
    <property type="nucleotide sequence ID" value="XM_021978659.1"/>
</dbReference>
<accession>A0A6P5U4U6</accession>
<dbReference type="Gramene" id="Pav_sc0003148.1_g040.1.br:mrna">
    <property type="protein sequence ID" value="Pav_sc0003148.1_g040.1.br:CDS:1"/>
    <property type="gene ID" value="Pav_sc0003148.1_g040.1.br"/>
</dbReference>
<evidence type="ECO:0000256" key="1">
    <source>
        <dbReference type="ARBA" id="ARBA00009861"/>
    </source>
</evidence>
<evidence type="ECO:0000256" key="3">
    <source>
        <dbReference type="ARBA" id="ARBA00023315"/>
    </source>
</evidence>
<organism evidence="4 5">
    <name type="scientific">Prunus avium</name>
    <name type="common">Cherry</name>
    <name type="synonym">Cerasus avium</name>
    <dbReference type="NCBI Taxonomy" id="42229"/>
    <lineage>
        <taxon>Eukaryota</taxon>
        <taxon>Viridiplantae</taxon>
        <taxon>Streptophyta</taxon>
        <taxon>Embryophyta</taxon>
        <taxon>Tracheophyta</taxon>
        <taxon>Spermatophyta</taxon>
        <taxon>Magnoliopsida</taxon>
        <taxon>eudicotyledons</taxon>
        <taxon>Gunneridae</taxon>
        <taxon>Pentapetalae</taxon>
        <taxon>rosids</taxon>
        <taxon>fabids</taxon>
        <taxon>Rosales</taxon>
        <taxon>Rosaceae</taxon>
        <taxon>Amygdaloideae</taxon>
        <taxon>Amygdaleae</taxon>
        <taxon>Prunus</taxon>
    </lineage>
</organism>
<comment type="similarity">
    <text evidence="1">Belongs to the plant acyltransferase family.</text>
</comment>
<dbReference type="KEGG" id="pavi:110774122"/>
<dbReference type="Pfam" id="PF02458">
    <property type="entry name" value="Transferase"/>
    <property type="match status" value="1"/>
</dbReference>
<dbReference type="AlphaFoldDB" id="A0A6P5U4U6"/>
<evidence type="ECO:0000313" key="5">
    <source>
        <dbReference type="RefSeq" id="XP_021834351.1"/>
    </source>
</evidence>
<sequence length="457" mass="50707">MATEIKVEIIQRQTVKPSSPTPHHLRNYKLSILDQMAVQTYIPILLFYPNAADATSNNVMATNERCQHLMQSLAKTLTHFYPLAGRIKGGAVIECNDDGAEFVEARVKCSLSEIFEHPDAEMLRRFLPVEPESREAGTGTLLLVQVNLFECGGMAIGFSISHKFGDAATLNTFINCWTATAHDQSNMLMLPKFGAASLFSPLNFSNSDPLLSVEVKKEKFMTRRFVFDASKIAALQSKVTSSVVPKPTRVEAASALIWKCKIEASARSSSNMLGTSLIRPSVFSHTVNIRKKTVPALPENLVGNLVDFSTTNYSHSGENTTVIDLKGLVAKIRGGLEETKERYAAVVVFDSNEAGEKMKWYINLLKNDGIDKFICSSWCRFPFYEADFGWGKPSWVSYVAVALENVTVLTDKRDGNGIEAWVTLSQENMALFESNKELLAYASLNPKNIRTEKNMSC</sequence>
<keyword evidence="4" id="KW-1185">Reference proteome</keyword>
<name>A0A6P5U4U6_PRUAV</name>
<proteinExistence type="inferred from homology"/>
<evidence type="ECO:0000256" key="2">
    <source>
        <dbReference type="ARBA" id="ARBA00022679"/>
    </source>
</evidence>
<dbReference type="GeneID" id="110774122"/>
<dbReference type="Proteomes" id="UP000515124">
    <property type="component" value="Unplaced"/>
</dbReference>
<keyword evidence="3" id="KW-0012">Acyltransferase</keyword>
<dbReference type="InterPro" id="IPR023213">
    <property type="entry name" value="CAT-like_dom_sf"/>
</dbReference>
<dbReference type="SMR" id="A0A6P5U4U6"/>
<dbReference type="PANTHER" id="PTHR31623">
    <property type="entry name" value="F21J9.9"/>
    <property type="match status" value="1"/>
</dbReference>